<dbReference type="EMBL" id="ML179069">
    <property type="protein sequence ID" value="THV03191.1"/>
    <property type="molecule type" value="Genomic_DNA"/>
</dbReference>
<reference evidence="3 4" key="1">
    <citation type="journal article" date="2019" name="Nat. Ecol. Evol.">
        <title>Megaphylogeny resolves global patterns of mushroom evolution.</title>
        <authorList>
            <person name="Varga T."/>
            <person name="Krizsan K."/>
            <person name="Foldi C."/>
            <person name="Dima B."/>
            <person name="Sanchez-Garcia M."/>
            <person name="Sanchez-Ramirez S."/>
            <person name="Szollosi G.J."/>
            <person name="Szarkandi J.G."/>
            <person name="Papp V."/>
            <person name="Albert L."/>
            <person name="Andreopoulos W."/>
            <person name="Angelini C."/>
            <person name="Antonin V."/>
            <person name="Barry K.W."/>
            <person name="Bougher N.L."/>
            <person name="Buchanan P."/>
            <person name="Buyck B."/>
            <person name="Bense V."/>
            <person name="Catcheside P."/>
            <person name="Chovatia M."/>
            <person name="Cooper J."/>
            <person name="Damon W."/>
            <person name="Desjardin D."/>
            <person name="Finy P."/>
            <person name="Geml J."/>
            <person name="Haridas S."/>
            <person name="Hughes K."/>
            <person name="Justo A."/>
            <person name="Karasinski D."/>
            <person name="Kautmanova I."/>
            <person name="Kiss B."/>
            <person name="Kocsube S."/>
            <person name="Kotiranta H."/>
            <person name="LaButti K.M."/>
            <person name="Lechner B.E."/>
            <person name="Liimatainen K."/>
            <person name="Lipzen A."/>
            <person name="Lukacs Z."/>
            <person name="Mihaltcheva S."/>
            <person name="Morgado L.N."/>
            <person name="Niskanen T."/>
            <person name="Noordeloos M.E."/>
            <person name="Ohm R.A."/>
            <person name="Ortiz-Santana B."/>
            <person name="Ovrebo C."/>
            <person name="Racz N."/>
            <person name="Riley R."/>
            <person name="Savchenko A."/>
            <person name="Shiryaev A."/>
            <person name="Soop K."/>
            <person name="Spirin V."/>
            <person name="Szebenyi C."/>
            <person name="Tomsovsky M."/>
            <person name="Tulloss R.E."/>
            <person name="Uehling J."/>
            <person name="Grigoriev I.V."/>
            <person name="Vagvolgyi C."/>
            <person name="Papp T."/>
            <person name="Martin F.M."/>
            <person name="Miettinen O."/>
            <person name="Hibbett D.S."/>
            <person name="Nagy L.G."/>
        </authorList>
    </citation>
    <scope>NUCLEOTIDE SEQUENCE [LARGE SCALE GENOMIC DNA]</scope>
    <source>
        <strain evidence="3 4">CBS 962.96</strain>
    </source>
</reference>
<dbReference type="AlphaFoldDB" id="A0A4S8MKR2"/>
<dbReference type="CDD" id="cd00118">
    <property type="entry name" value="LysM"/>
    <property type="match status" value="1"/>
</dbReference>
<feature type="region of interest" description="Disordered" evidence="1">
    <location>
        <begin position="227"/>
        <end position="248"/>
    </location>
</feature>
<sequence length="248" mass="26703">MPAEKFDLDSITSLCLACSSSLPPKVNSETLFTTSCCRQPICSTCISSNPRLARYNPCLSCLGGVDAVNARSTAAGKSLKNSKKVPIAPEAINIDGAVRDEDTYIIGDDEDVSDDEDGFGGKLDSSPPPPYPSSSNSPVQPSETSTPPNEPFRQAEDNPEAHPHNPYEYYIKKGDTLQGISLKFGVDGRELCRLNKLPPTTLSTTPYLLHTRGVLTLPPNAKLVDKSGNRFTNDPGTIEEEKARAMGE</sequence>
<feature type="compositionally biased region" description="Basic and acidic residues" evidence="1">
    <location>
        <begin position="239"/>
        <end position="248"/>
    </location>
</feature>
<evidence type="ECO:0000313" key="4">
    <source>
        <dbReference type="Proteomes" id="UP000297245"/>
    </source>
</evidence>
<dbReference type="Proteomes" id="UP000297245">
    <property type="component" value="Unassembled WGS sequence"/>
</dbReference>
<dbReference type="Pfam" id="PF01476">
    <property type="entry name" value="LysM"/>
    <property type="match status" value="1"/>
</dbReference>
<feature type="region of interest" description="Disordered" evidence="1">
    <location>
        <begin position="108"/>
        <end position="167"/>
    </location>
</feature>
<evidence type="ECO:0000259" key="2">
    <source>
        <dbReference type="PROSITE" id="PS51782"/>
    </source>
</evidence>
<accession>A0A4S8MKR2</accession>
<name>A0A4S8MKR2_DENBC</name>
<protein>
    <recommendedName>
        <fullName evidence="2">LysM domain-containing protein</fullName>
    </recommendedName>
</protein>
<feature type="compositionally biased region" description="Acidic residues" evidence="1">
    <location>
        <begin position="108"/>
        <end position="118"/>
    </location>
</feature>
<dbReference type="OrthoDB" id="2107166at2759"/>
<dbReference type="Gene3D" id="3.10.350.10">
    <property type="entry name" value="LysM domain"/>
    <property type="match status" value="1"/>
</dbReference>
<feature type="compositionally biased region" description="Basic and acidic residues" evidence="1">
    <location>
        <begin position="153"/>
        <end position="167"/>
    </location>
</feature>
<keyword evidence="4" id="KW-1185">Reference proteome</keyword>
<proteinExistence type="predicted"/>
<gene>
    <name evidence="3" type="ORF">K435DRAFT_775080</name>
</gene>
<evidence type="ECO:0000313" key="3">
    <source>
        <dbReference type="EMBL" id="THV03191.1"/>
    </source>
</evidence>
<feature type="domain" description="LysM" evidence="2">
    <location>
        <begin position="167"/>
        <end position="217"/>
    </location>
</feature>
<dbReference type="PROSITE" id="PS51782">
    <property type="entry name" value="LYSM"/>
    <property type="match status" value="1"/>
</dbReference>
<dbReference type="InterPro" id="IPR018392">
    <property type="entry name" value="LysM"/>
</dbReference>
<evidence type="ECO:0000256" key="1">
    <source>
        <dbReference type="SAM" id="MobiDB-lite"/>
    </source>
</evidence>
<dbReference type="SUPFAM" id="SSF54106">
    <property type="entry name" value="LysM domain"/>
    <property type="match status" value="1"/>
</dbReference>
<organism evidence="3 4">
    <name type="scientific">Dendrothele bispora (strain CBS 962.96)</name>
    <dbReference type="NCBI Taxonomy" id="1314807"/>
    <lineage>
        <taxon>Eukaryota</taxon>
        <taxon>Fungi</taxon>
        <taxon>Dikarya</taxon>
        <taxon>Basidiomycota</taxon>
        <taxon>Agaricomycotina</taxon>
        <taxon>Agaricomycetes</taxon>
        <taxon>Agaricomycetidae</taxon>
        <taxon>Agaricales</taxon>
        <taxon>Agaricales incertae sedis</taxon>
        <taxon>Dendrothele</taxon>
    </lineage>
</organism>
<dbReference type="InterPro" id="IPR036779">
    <property type="entry name" value="LysM_dom_sf"/>
</dbReference>
<feature type="compositionally biased region" description="Low complexity" evidence="1">
    <location>
        <begin position="133"/>
        <end position="142"/>
    </location>
</feature>